<dbReference type="EMBL" id="LT615367">
    <property type="protein sequence ID" value="SLM63397.1"/>
    <property type="molecule type" value="Genomic_DNA"/>
</dbReference>
<dbReference type="Proteomes" id="UP000294820">
    <property type="component" value="Chromosome 1"/>
</dbReference>
<name>A0A375ABP6_9GAMM</name>
<sequence>MKRGLATVKLFFDVEDVSAFGVSSALLPVARRQKVGGVFLND</sequence>
<dbReference type="KEGG" id="daq:DAQ1742_02518"/>
<accession>A0A375ABP6</accession>
<protein>
    <submittedName>
        <fullName evidence="1">Uncharacterized protein</fullName>
    </submittedName>
</protein>
<dbReference type="AlphaFoldDB" id="A0A375ABP6"/>
<evidence type="ECO:0000313" key="1">
    <source>
        <dbReference type="EMBL" id="SLM63397.1"/>
    </source>
</evidence>
<organism evidence="1 2">
    <name type="scientific">Dickeya aquatica</name>
    <dbReference type="NCBI Taxonomy" id="1401087"/>
    <lineage>
        <taxon>Bacteria</taxon>
        <taxon>Pseudomonadati</taxon>
        <taxon>Pseudomonadota</taxon>
        <taxon>Gammaproteobacteria</taxon>
        <taxon>Enterobacterales</taxon>
        <taxon>Pectobacteriaceae</taxon>
        <taxon>Dickeya</taxon>
    </lineage>
</organism>
<reference evidence="1 2" key="1">
    <citation type="submission" date="2016-09" db="EMBL/GenBank/DDBJ databases">
        <authorList>
            <person name="Reverchon S."/>
            <person name="Nasser W."/>
            <person name="Leonard S."/>
            <person name="Brochier C."/>
            <person name="Duprey A."/>
        </authorList>
    </citation>
    <scope>NUCLEOTIDE SEQUENCE [LARGE SCALE GENOMIC DNA]</scope>
    <source>
        <strain evidence="1 2">174/2</strain>
    </source>
</reference>
<proteinExistence type="predicted"/>
<evidence type="ECO:0000313" key="2">
    <source>
        <dbReference type="Proteomes" id="UP000294820"/>
    </source>
</evidence>
<keyword evidence="2" id="KW-1185">Reference proteome</keyword>
<gene>
    <name evidence="1" type="ORF">DAQ1742_02518</name>
</gene>